<keyword evidence="4" id="KW-0808">Transferase</keyword>
<protein>
    <submittedName>
        <fullName evidence="4">Lipopolysaccharide/colanic/teichoic acid biosynthesis glycosyltransferase</fullName>
    </submittedName>
</protein>
<evidence type="ECO:0000259" key="3">
    <source>
        <dbReference type="Pfam" id="PF02397"/>
    </source>
</evidence>
<feature type="domain" description="Bacterial sugar transferase" evidence="3">
    <location>
        <begin position="27"/>
        <end position="219"/>
    </location>
</feature>
<comment type="similarity">
    <text evidence="1">Belongs to the bacterial sugar transferase family.</text>
</comment>
<dbReference type="PANTHER" id="PTHR30576:SF20">
    <property type="entry name" value="QUINOVOSAMINEPHOSPHOTRANSFERAE-RELATED"/>
    <property type="match status" value="1"/>
</dbReference>
<accession>A0A369AQK0</accession>
<sequence>MPSSIRTAMHSPTPATHASFMTRDIAKRGFDLLLATPALLLALPLLGVIALVIRLDSRGPVFFRQTRVGRGGRLFRIHKFRTMHLHDGAGPQLTAAHDARITRVGRWLRRSKLDELPQLIDVLAGHMSLVGPRPEVPRYMALYAPEVRARILSVRPGITDRAAIAFRDEERLLAAAPDPERVYVEQIMPIKQRYYLDYVAQRSLRGDLRILWDTARAVLRR</sequence>
<dbReference type="EMBL" id="QPJU01000001">
    <property type="protein sequence ID" value="RCX11640.1"/>
    <property type="molecule type" value="Genomic_DNA"/>
</dbReference>
<feature type="transmembrane region" description="Helical" evidence="2">
    <location>
        <begin position="32"/>
        <end position="55"/>
    </location>
</feature>
<keyword evidence="5" id="KW-1185">Reference proteome</keyword>
<keyword evidence="2" id="KW-1133">Transmembrane helix</keyword>
<dbReference type="GO" id="GO:0016780">
    <property type="term" value="F:phosphotransferase activity, for other substituted phosphate groups"/>
    <property type="evidence" value="ECO:0007669"/>
    <property type="project" value="TreeGrafter"/>
</dbReference>
<keyword evidence="2" id="KW-0812">Transmembrane</keyword>
<keyword evidence="2" id="KW-0472">Membrane</keyword>
<dbReference type="PANTHER" id="PTHR30576">
    <property type="entry name" value="COLANIC BIOSYNTHESIS UDP-GLUCOSE LIPID CARRIER TRANSFERASE"/>
    <property type="match status" value="1"/>
</dbReference>
<evidence type="ECO:0000313" key="4">
    <source>
        <dbReference type="EMBL" id="RCX11640.1"/>
    </source>
</evidence>
<evidence type="ECO:0000256" key="2">
    <source>
        <dbReference type="SAM" id="Phobius"/>
    </source>
</evidence>
<reference evidence="4 5" key="1">
    <citation type="submission" date="2018-07" db="EMBL/GenBank/DDBJ databases">
        <title>Genomic Encyclopedia of Type Strains, Phase IV (KMG-IV): sequencing the most valuable type-strain genomes for metagenomic binning, comparative biology and taxonomic classification.</title>
        <authorList>
            <person name="Goeker M."/>
        </authorList>
    </citation>
    <scope>NUCLEOTIDE SEQUENCE [LARGE SCALE GENOMIC DNA]</scope>
    <source>
        <strain evidence="4 5">DSM 100911</strain>
    </source>
</reference>
<evidence type="ECO:0000256" key="1">
    <source>
        <dbReference type="ARBA" id="ARBA00006464"/>
    </source>
</evidence>
<organism evidence="4 5">
    <name type="scientific">Extensimonas vulgaris</name>
    <dbReference type="NCBI Taxonomy" id="1031594"/>
    <lineage>
        <taxon>Bacteria</taxon>
        <taxon>Pseudomonadati</taxon>
        <taxon>Pseudomonadota</taxon>
        <taxon>Betaproteobacteria</taxon>
        <taxon>Burkholderiales</taxon>
        <taxon>Comamonadaceae</taxon>
        <taxon>Extensimonas</taxon>
    </lineage>
</organism>
<dbReference type="AlphaFoldDB" id="A0A369AQK0"/>
<gene>
    <name evidence="4" type="ORF">DFR45_101167</name>
</gene>
<dbReference type="Proteomes" id="UP000252174">
    <property type="component" value="Unassembled WGS sequence"/>
</dbReference>
<dbReference type="Pfam" id="PF02397">
    <property type="entry name" value="Bac_transf"/>
    <property type="match status" value="1"/>
</dbReference>
<dbReference type="InterPro" id="IPR003362">
    <property type="entry name" value="Bact_transf"/>
</dbReference>
<proteinExistence type="inferred from homology"/>
<comment type="caution">
    <text evidence="4">The sequence shown here is derived from an EMBL/GenBank/DDBJ whole genome shotgun (WGS) entry which is preliminary data.</text>
</comment>
<name>A0A369AQK0_9BURK</name>
<evidence type="ECO:0000313" key="5">
    <source>
        <dbReference type="Proteomes" id="UP000252174"/>
    </source>
</evidence>